<reference evidence="2" key="1">
    <citation type="journal article" date="2020" name="Stud. Mycol.">
        <title>101 Dothideomycetes genomes: a test case for predicting lifestyles and emergence of pathogens.</title>
        <authorList>
            <person name="Haridas S."/>
            <person name="Albert R."/>
            <person name="Binder M."/>
            <person name="Bloem J."/>
            <person name="Labutti K."/>
            <person name="Salamov A."/>
            <person name="Andreopoulos B."/>
            <person name="Baker S."/>
            <person name="Barry K."/>
            <person name="Bills G."/>
            <person name="Bluhm B."/>
            <person name="Cannon C."/>
            <person name="Castanera R."/>
            <person name="Culley D."/>
            <person name="Daum C."/>
            <person name="Ezra D."/>
            <person name="Gonzalez J."/>
            <person name="Henrissat B."/>
            <person name="Kuo A."/>
            <person name="Liang C."/>
            <person name="Lipzen A."/>
            <person name="Lutzoni F."/>
            <person name="Magnuson J."/>
            <person name="Mondo S."/>
            <person name="Nolan M."/>
            <person name="Ohm R."/>
            <person name="Pangilinan J."/>
            <person name="Park H.-J."/>
            <person name="Ramirez L."/>
            <person name="Alfaro M."/>
            <person name="Sun H."/>
            <person name="Tritt A."/>
            <person name="Yoshinaga Y."/>
            <person name="Zwiers L.-H."/>
            <person name="Turgeon B."/>
            <person name="Goodwin S."/>
            <person name="Spatafora J."/>
            <person name="Crous P."/>
            <person name="Grigoriev I."/>
        </authorList>
    </citation>
    <scope>NUCLEOTIDE SEQUENCE</scope>
    <source>
        <strain evidence="2">CBS 161.51</strain>
    </source>
</reference>
<keyword evidence="3" id="KW-1185">Reference proteome</keyword>
<protein>
    <submittedName>
        <fullName evidence="2">Uncharacterized protein</fullName>
    </submittedName>
</protein>
<evidence type="ECO:0000256" key="1">
    <source>
        <dbReference type="SAM" id="MobiDB-lite"/>
    </source>
</evidence>
<dbReference type="EMBL" id="ML976001">
    <property type="protein sequence ID" value="KAF1946846.1"/>
    <property type="molecule type" value="Genomic_DNA"/>
</dbReference>
<feature type="compositionally biased region" description="Polar residues" evidence="1">
    <location>
        <begin position="166"/>
        <end position="186"/>
    </location>
</feature>
<accession>A0A6A5T7X9</accession>
<name>A0A6A5T7X9_9PLEO</name>
<gene>
    <name evidence="2" type="ORF">EJ02DRAFT_418192</name>
</gene>
<organism evidence="2 3">
    <name type="scientific">Clathrospora elynae</name>
    <dbReference type="NCBI Taxonomy" id="706981"/>
    <lineage>
        <taxon>Eukaryota</taxon>
        <taxon>Fungi</taxon>
        <taxon>Dikarya</taxon>
        <taxon>Ascomycota</taxon>
        <taxon>Pezizomycotina</taxon>
        <taxon>Dothideomycetes</taxon>
        <taxon>Pleosporomycetidae</taxon>
        <taxon>Pleosporales</taxon>
        <taxon>Diademaceae</taxon>
        <taxon>Clathrospora</taxon>
    </lineage>
</organism>
<feature type="region of interest" description="Disordered" evidence="1">
    <location>
        <begin position="165"/>
        <end position="186"/>
    </location>
</feature>
<dbReference type="Proteomes" id="UP000800038">
    <property type="component" value="Unassembled WGS sequence"/>
</dbReference>
<dbReference type="AlphaFoldDB" id="A0A6A5T7X9"/>
<evidence type="ECO:0000313" key="2">
    <source>
        <dbReference type="EMBL" id="KAF1946846.1"/>
    </source>
</evidence>
<proteinExistence type="predicted"/>
<sequence length="186" mass="20940">MSPFDVCNDTYTVARYVNEQEVRAFLDRLEDRIIVQHLQSFFDRIGTVGGWGDSTEVFSSNGTVHFFRNLRLEDPESGRKTEPKEPIRPGGSAKLAILNAASCDAELLKKILRSARYGNHPSMTMSECAIIQNTSQLRDPRSNLQLRTMLDSEMDVFLAIIEGTSEEMTQPSGDLHNRNTLSRGRS</sequence>
<evidence type="ECO:0000313" key="3">
    <source>
        <dbReference type="Proteomes" id="UP000800038"/>
    </source>
</evidence>